<comment type="caution">
    <text evidence="1">The sequence shown here is derived from an EMBL/GenBank/DDBJ whole genome shotgun (WGS) entry which is preliminary data.</text>
</comment>
<keyword evidence="2" id="KW-1185">Reference proteome</keyword>
<name>A0A8X6SDC0_TRICX</name>
<proteinExistence type="predicted"/>
<dbReference type="Proteomes" id="UP000887159">
    <property type="component" value="Unassembled WGS sequence"/>
</dbReference>
<evidence type="ECO:0000313" key="2">
    <source>
        <dbReference type="Proteomes" id="UP000887159"/>
    </source>
</evidence>
<dbReference type="EMBL" id="BMAU01021268">
    <property type="protein sequence ID" value="GFY07197.1"/>
    <property type="molecule type" value="Genomic_DNA"/>
</dbReference>
<reference evidence="1" key="1">
    <citation type="submission" date="2020-08" db="EMBL/GenBank/DDBJ databases">
        <title>Multicomponent nature underlies the extraordinary mechanical properties of spider dragline silk.</title>
        <authorList>
            <person name="Kono N."/>
            <person name="Nakamura H."/>
            <person name="Mori M."/>
            <person name="Yoshida Y."/>
            <person name="Ohtoshi R."/>
            <person name="Malay A.D."/>
            <person name="Moran D.A.P."/>
            <person name="Tomita M."/>
            <person name="Numata K."/>
            <person name="Arakawa K."/>
        </authorList>
    </citation>
    <scope>NUCLEOTIDE SEQUENCE</scope>
</reference>
<dbReference type="AlphaFoldDB" id="A0A8X6SDC0"/>
<gene>
    <name evidence="1" type="ORF">TNCV_277441</name>
</gene>
<protein>
    <submittedName>
        <fullName evidence="1">Uncharacterized protein</fullName>
    </submittedName>
</protein>
<sequence>MVLECFLKPPSEYFCTRRFKLSDIQIESVHTSVVVLIRHTAWRPPYMKVYSFASAICRGIQHMVDSSEKSLDMFTGDNS</sequence>
<organism evidence="1 2">
    <name type="scientific">Trichonephila clavipes</name>
    <name type="common">Golden silk orbweaver</name>
    <name type="synonym">Nephila clavipes</name>
    <dbReference type="NCBI Taxonomy" id="2585209"/>
    <lineage>
        <taxon>Eukaryota</taxon>
        <taxon>Metazoa</taxon>
        <taxon>Ecdysozoa</taxon>
        <taxon>Arthropoda</taxon>
        <taxon>Chelicerata</taxon>
        <taxon>Arachnida</taxon>
        <taxon>Araneae</taxon>
        <taxon>Araneomorphae</taxon>
        <taxon>Entelegynae</taxon>
        <taxon>Araneoidea</taxon>
        <taxon>Nephilidae</taxon>
        <taxon>Trichonephila</taxon>
    </lineage>
</organism>
<evidence type="ECO:0000313" key="1">
    <source>
        <dbReference type="EMBL" id="GFY07197.1"/>
    </source>
</evidence>
<accession>A0A8X6SDC0</accession>